<reference evidence="2 3" key="1">
    <citation type="journal article" date="2020" name="ISME J.">
        <title>Uncovering the hidden diversity of litter-decomposition mechanisms in mushroom-forming fungi.</title>
        <authorList>
            <person name="Floudas D."/>
            <person name="Bentzer J."/>
            <person name="Ahren D."/>
            <person name="Johansson T."/>
            <person name="Persson P."/>
            <person name="Tunlid A."/>
        </authorList>
    </citation>
    <scope>NUCLEOTIDE SEQUENCE [LARGE SCALE GENOMIC DNA]</scope>
    <source>
        <strain evidence="2 3">CBS 661.87</strain>
    </source>
</reference>
<organism evidence="2 3">
    <name type="scientific">Tricholomella constricta</name>
    <dbReference type="NCBI Taxonomy" id="117010"/>
    <lineage>
        <taxon>Eukaryota</taxon>
        <taxon>Fungi</taxon>
        <taxon>Dikarya</taxon>
        <taxon>Basidiomycota</taxon>
        <taxon>Agaricomycotina</taxon>
        <taxon>Agaricomycetes</taxon>
        <taxon>Agaricomycetidae</taxon>
        <taxon>Agaricales</taxon>
        <taxon>Tricholomatineae</taxon>
        <taxon>Lyophyllaceae</taxon>
        <taxon>Tricholomella</taxon>
    </lineage>
</organism>
<dbReference type="OrthoDB" id="1461976at2759"/>
<sequence>MSGERSETPHPLPHAPRARIQNVPLPGQIISCPHRPSSSRMSTAKKSDSPSWPSDAIPTHYACLLFPASPEPIPDHEPVGIPAGEPLEHHTDVPAPFRPSISHYRRTQWFLQGAPTTVDRPVLDWAGRFFLHNVSHGGRGRKGW</sequence>
<feature type="region of interest" description="Disordered" evidence="1">
    <location>
        <begin position="1"/>
        <end position="53"/>
    </location>
</feature>
<protein>
    <submittedName>
        <fullName evidence="2">Uncharacterized protein</fullName>
    </submittedName>
</protein>
<dbReference type="Proteomes" id="UP000565441">
    <property type="component" value="Unassembled WGS sequence"/>
</dbReference>
<evidence type="ECO:0000313" key="2">
    <source>
        <dbReference type="EMBL" id="KAF5378877.1"/>
    </source>
</evidence>
<evidence type="ECO:0000313" key="3">
    <source>
        <dbReference type="Proteomes" id="UP000565441"/>
    </source>
</evidence>
<dbReference type="EMBL" id="JAACJP010000018">
    <property type="protein sequence ID" value="KAF5378877.1"/>
    <property type="molecule type" value="Genomic_DNA"/>
</dbReference>
<keyword evidence="3" id="KW-1185">Reference proteome</keyword>
<proteinExistence type="predicted"/>
<evidence type="ECO:0000256" key="1">
    <source>
        <dbReference type="SAM" id="MobiDB-lite"/>
    </source>
</evidence>
<feature type="compositionally biased region" description="Polar residues" evidence="1">
    <location>
        <begin position="36"/>
        <end position="52"/>
    </location>
</feature>
<accession>A0A8H5M2Y7</accession>
<comment type="caution">
    <text evidence="2">The sequence shown here is derived from an EMBL/GenBank/DDBJ whole genome shotgun (WGS) entry which is preliminary data.</text>
</comment>
<dbReference type="AlphaFoldDB" id="A0A8H5M2Y7"/>
<gene>
    <name evidence="2" type="ORF">D9615_006905</name>
</gene>
<name>A0A8H5M2Y7_9AGAR</name>
<feature type="region of interest" description="Disordered" evidence="1">
    <location>
        <begin position="73"/>
        <end position="95"/>
    </location>
</feature>